<feature type="binding site" evidence="8">
    <location>
        <begin position="40"/>
        <end position="42"/>
    </location>
    <ligand>
        <name>GTP</name>
        <dbReference type="ChEBI" id="CHEBI:37565"/>
    </ligand>
</feature>
<dbReference type="InterPro" id="IPR018220">
    <property type="entry name" value="Adenylosuccin_syn_GTP-bd"/>
</dbReference>
<dbReference type="Pfam" id="PF00709">
    <property type="entry name" value="Adenylsucc_synt"/>
    <property type="match status" value="1"/>
</dbReference>
<dbReference type="FunFam" id="1.10.300.10:FF:000001">
    <property type="entry name" value="Adenylosuccinate synthetase"/>
    <property type="match status" value="1"/>
</dbReference>
<dbReference type="Gene3D" id="1.10.300.10">
    <property type="entry name" value="Adenylosuccinate Synthetase, subunit A, domain 2"/>
    <property type="match status" value="1"/>
</dbReference>
<feature type="binding site" description="in other chain" evidence="8">
    <location>
        <position position="128"/>
    </location>
    <ligand>
        <name>IMP</name>
        <dbReference type="ChEBI" id="CHEBI:58053"/>
        <note>ligand shared between dimeric partners</note>
    </ligand>
</feature>
<gene>
    <name evidence="8" type="primary">purA</name>
    <name evidence="11" type="ORF">SAMN05421736_12542</name>
</gene>
<feature type="binding site" evidence="8">
    <location>
        <position position="142"/>
    </location>
    <ligand>
        <name>IMP</name>
        <dbReference type="ChEBI" id="CHEBI:58053"/>
        <note>ligand shared between dimeric partners</note>
    </ligand>
</feature>
<dbReference type="PANTHER" id="PTHR11846">
    <property type="entry name" value="ADENYLOSUCCINATE SYNTHETASE"/>
    <property type="match status" value="1"/>
</dbReference>
<dbReference type="GO" id="GO:0044208">
    <property type="term" value="P:'de novo' AMP biosynthetic process"/>
    <property type="evidence" value="ECO:0007669"/>
    <property type="project" value="UniProtKB-UniRule"/>
</dbReference>
<dbReference type="HAMAP" id="MF_00011">
    <property type="entry name" value="Adenylosucc_synth"/>
    <property type="match status" value="1"/>
</dbReference>
<evidence type="ECO:0000256" key="10">
    <source>
        <dbReference type="RuleBase" id="RU000520"/>
    </source>
</evidence>
<evidence type="ECO:0000256" key="2">
    <source>
        <dbReference type="ARBA" id="ARBA00022598"/>
    </source>
</evidence>
<feature type="binding site" evidence="8">
    <location>
        <position position="40"/>
    </location>
    <ligand>
        <name>Mg(2+)</name>
        <dbReference type="ChEBI" id="CHEBI:18420"/>
    </ligand>
</feature>
<keyword evidence="7 8" id="KW-0342">GTP-binding</keyword>
<keyword evidence="3 8" id="KW-0479">Metal-binding</keyword>
<dbReference type="Gene3D" id="3.40.440.10">
    <property type="entry name" value="Adenylosuccinate Synthetase, subunit A, domain 1"/>
    <property type="match status" value="1"/>
</dbReference>
<dbReference type="GO" id="GO:0005737">
    <property type="term" value="C:cytoplasm"/>
    <property type="evidence" value="ECO:0007669"/>
    <property type="project" value="UniProtKB-SubCell"/>
</dbReference>
<dbReference type="EMBL" id="FNPI01000025">
    <property type="protein sequence ID" value="SDZ65303.1"/>
    <property type="molecule type" value="Genomic_DNA"/>
</dbReference>
<evidence type="ECO:0000256" key="7">
    <source>
        <dbReference type="ARBA" id="ARBA00023134"/>
    </source>
</evidence>
<keyword evidence="12" id="KW-1185">Reference proteome</keyword>
<feature type="binding site" evidence="8">
    <location>
        <begin position="412"/>
        <end position="414"/>
    </location>
    <ligand>
        <name>GTP</name>
        <dbReference type="ChEBI" id="CHEBI:37565"/>
    </ligand>
</feature>
<evidence type="ECO:0000256" key="3">
    <source>
        <dbReference type="ARBA" id="ARBA00022723"/>
    </source>
</evidence>
<comment type="function">
    <text evidence="8">Plays an important role in the de novo pathway of purine nucleotide biosynthesis. Catalyzes the first committed step in the biosynthesis of AMP from IMP.</text>
</comment>
<dbReference type="SUPFAM" id="SSF52540">
    <property type="entry name" value="P-loop containing nucleoside triphosphate hydrolases"/>
    <property type="match status" value="1"/>
</dbReference>
<keyword evidence="6 8" id="KW-0460">Magnesium</keyword>
<dbReference type="AlphaFoldDB" id="A0A1H3US83"/>
<keyword evidence="4 8" id="KW-0547">Nucleotide-binding</keyword>
<evidence type="ECO:0000256" key="5">
    <source>
        <dbReference type="ARBA" id="ARBA00022755"/>
    </source>
</evidence>
<feature type="binding site" evidence="8">
    <location>
        <begin position="12"/>
        <end position="18"/>
    </location>
    <ligand>
        <name>GTP</name>
        <dbReference type="ChEBI" id="CHEBI:37565"/>
    </ligand>
</feature>
<proteinExistence type="inferred from homology"/>
<comment type="subunit">
    <text evidence="1 8">Homodimer.</text>
</comment>
<dbReference type="EC" id="6.3.4.4" evidence="8 10"/>
<feature type="binding site" description="in other chain" evidence="8">
    <location>
        <position position="238"/>
    </location>
    <ligand>
        <name>IMP</name>
        <dbReference type="ChEBI" id="CHEBI:58053"/>
        <note>ligand shared between dimeric partners</note>
    </ligand>
</feature>
<comment type="subcellular location">
    <subcellularLocation>
        <location evidence="8">Cytoplasm</location>
    </subcellularLocation>
</comment>
<feature type="active site" description="Proton donor" evidence="8">
    <location>
        <position position="41"/>
    </location>
</feature>
<feature type="binding site" evidence="8">
    <location>
        <position position="13"/>
    </location>
    <ligand>
        <name>Mg(2+)</name>
        <dbReference type="ChEBI" id="CHEBI:18420"/>
    </ligand>
</feature>
<feature type="binding site" description="in other chain" evidence="8">
    <location>
        <begin position="13"/>
        <end position="16"/>
    </location>
    <ligand>
        <name>IMP</name>
        <dbReference type="ChEBI" id="CHEBI:58053"/>
        <note>ligand shared between dimeric partners</note>
    </ligand>
</feature>
<sequence>MPSVVVVGTQWGDEGKGKITDFLSEQAELVARYQGGNNAGHTIVFNGKKYKLHLIPSGIFNGEKTCVIGNGMVIDPKALVAELQYLHDHGIDTGNLRISNRAHVILPYHLKLDAVEEDSKGTNKIGTTRKGIGPAYMDKAARVGIRIADLLDKQAFEKKLEYNLKEKNRLFEKFYEVEGFNKEDILEEYYEYGQQFAKYVTDTSVVLNDALDAGKRVLFEGAQGVMLDIDQGTYPFVTSSNPIAGGVTIGSGVGPTKINHVVGVSKAYTTRVGDGPFPTELKNELGDHIREAGNEYGTTTGRPRRVGWFDSVVVRHARRVSGITDLSLNSIDVLTGIETLKICTAYKYRGEILEEFPASLKVLAECEPVYEELPGWTEDITGVRSLHDLPRNALYYVERVSQLTGIPLTVFSVGPDRTQTNLVRGVFG</sequence>
<evidence type="ECO:0000256" key="9">
    <source>
        <dbReference type="PROSITE-ProRule" id="PRU10134"/>
    </source>
</evidence>
<feature type="binding site" description="in other chain" evidence="8">
    <location>
        <begin position="38"/>
        <end position="41"/>
    </location>
    <ligand>
        <name>IMP</name>
        <dbReference type="ChEBI" id="CHEBI:58053"/>
        <note>ligand shared between dimeric partners</note>
    </ligand>
</feature>
<name>A0A1H3US83_9BACI</name>
<keyword evidence="2 8" id="KW-0436">Ligase</keyword>
<evidence type="ECO:0000313" key="12">
    <source>
        <dbReference type="Proteomes" id="UP000198935"/>
    </source>
</evidence>
<keyword evidence="8" id="KW-0963">Cytoplasm</keyword>
<dbReference type="UniPathway" id="UPA00075">
    <property type="reaction ID" value="UER00335"/>
</dbReference>
<feature type="active site" description="Proton acceptor" evidence="8">
    <location>
        <position position="13"/>
    </location>
</feature>
<comment type="cofactor">
    <cofactor evidence="8">
        <name>Mg(2+)</name>
        <dbReference type="ChEBI" id="CHEBI:18420"/>
    </cofactor>
    <text evidence="8">Binds 1 Mg(2+) ion per subunit.</text>
</comment>
<dbReference type="GO" id="GO:0005525">
    <property type="term" value="F:GTP binding"/>
    <property type="evidence" value="ECO:0007669"/>
    <property type="project" value="UniProtKB-UniRule"/>
</dbReference>
<keyword evidence="5 8" id="KW-0658">Purine biosynthesis</keyword>
<dbReference type="InterPro" id="IPR001114">
    <property type="entry name" value="Adenylosuccinate_synthetase"/>
</dbReference>
<comment type="similarity">
    <text evidence="8 10">Belongs to the adenylosuccinate synthetase family.</text>
</comment>
<feature type="binding site" evidence="8">
    <location>
        <begin position="330"/>
        <end position="332"/>
    </location>
    <ligand>
        <name>GTP</name>
        <dbReference type="ChEBI" id="CHEBI:37565"/>
    </ligand>
</feature>
<feature type="active site" evidence="9">
    <location>
        <position position="139"/>
    </location>
</feature>
<feature type="binding site" description="in other chain" evidence="8">
    <location>
        <position position="223"/>
    </location>
    <ligand>
        <name>IMP</name>
        <dbReference type="ChEBI" id="CHEBI:58053"/>
        <note>ligand shared between dimeric partners</note>
    </ligand>
</feature>
<dbReference type="InterPro" id="IPR027417">
    <property type="entry name" value="P-loop_NTPase"/>
</dbReference>
<dbReference type="PANTHER" id="PTHR11846:SF0">
    <property type="entry name" value="ADENYLOSUCCINATE SYNTHETASE"/>
    <property type="match status" value="1"/>
</dbReference>
<comment type="catalytic activity">
    <reaction evidence="8 10">
        <text>IMP + L-aspartate + GTP = N(6)-(1,2-dicarboxyethyl)-AMP + GDP + phosphate + 2 H(+)</text>
        <dbReference type="Rhea" id="RHEA:15753"/>
        <dbReference type="ChEBI" id="CHEBI:15378"/>
        <dbReference type="ChEBI" id="CHEBI:29991"/>
        <dbReference type="ChEBI" id="CHEBI:37565"/>
        <dbReference type="ChEBI" id="CHEBI:43474"/>
        <dbReference type="ChEBI" id="CHEBI:57567"/>
        <dbReference type="ChEBI" id="CHEBI:58053"/>
        <dbReference type="ChEBI" id="CHEBI:58189"/>
        <dbReference type="EC" id="6.3.4.4"/>
    </reaction>
</comment>
<dbReference type="PROSITE" id="PS00513">
    <property type="entry name" value="ADENYLOSUCCIN_SYN_2"/>
    <property type="match status" value="1"/>
</dbReference>
<feature type="binding site" description="in other chain" evidence="8">
    <location>
        <position position="302"/>
    </location>
    <ligand>
        <name>IMP</name>
        <dbReference type="ChEBI" id="CHEBI:58053"/>
        <note>ligand shared between dimeric partners</note>
    </ligand>
</feature>
<reference evidence="12" key="1">
    <citation type="submission" date="2016-10" db="EMBL/GenBank/DDBJ databases">
        <authorList>
            <person name="Varghese N."/>
            <person name="Submissions S."/>
        </authorList>
    </citation>
    <scope>NUCLEOTIDE SEQUENCE [LARGE SCALE GENOMIC DNA]</scope>
    <source>
        <strain evidence="12">SP</strain>
    </source>
</reference>
<dbReference type="Proteomes" id="UP000198935">
    <property type="component" value="Unassembled WGS sequence"/>
</dbReference>
<evidence type="ECO:0000256" key="8">
    <source>
        <dbReference type="HAMAP-Rule" id="MF_00011"/>
    </source>
</evidence>
<feature type="binding site" evidence="8">
    <location>
        <position position="304"/>
    </location>
    <ligand>
        <name>GTP</name>
        <dbReference type="ChEBI" id="CHEBI:37565"/>
    </ligand>
</feature>
<protein>
    <recommendedName>
        <fullName evidence="8 10">Adenylosuccinate synthetase</fullName>
        <shortName evidence="8">AMPSase</shortName>
        <shortName evidence="8">AdSS</shortName>
        <ecNumber evidence="8 10">6.3.4.4</ecNumber>
    </recommendedName>
    <alternativeName>
        <fullName evidence="8">IMP--aspartate ligase</fullName>
    </alternativeName>
</protein>
<dbReference type="OrthoDB" id="9807553at2"/>
<dbReference type="Gene3D" id="3.90.170.10">
    <property type="entry name" value="Adenylosuccinate Synthetase, subunit A, domain 3"/>
    <property type="match status" value="1"/>
</dbReference>
<dbReference type="InterPro" id="IPR042109">
    <property type="entry name" value="Adenylosuccinate_synth_dom1"/>
</dbReference>
<evidence type="ECO:0000313" key="11">
    <source>
        <dbReference type="EMBL" id="SDZ65303.1"/>
    </source>
</evidence>
<dbReference type="CDD" id="cd03108">
    <property type="entry name" value="AdSS"/>
    <property type="match status" value="1"/>
</dbReference>
<organism evidence="11 12">
    <name type="scientific">Evansella caseinilytica</name>
    <dbReference type="NCBI Taxonomy" id="1503961"/>
    <lineage>
        <taxon>Bacteria</taxon>
        <taxon>Bacillati</taxon>
        <taxon>Bacillota</taxon>
        <taxon>Bacilli</taxon>
        <taxon>Bacillales</taxon>
        <taxon>Bacillaceae</taxon>
        <taxon>Evansella</taxon>
    </lineage>
</organism>
<feature type="binding site" evidence="8">
    <location>
        <begin position="298"/>
        <end position="304"/>
    </location>
    <ligand>
        <name>substrate</name>
    </ligand>
</feature>
<dbReference type="STRING" id="1503961.SAMN05421736_12542"/>
<dbReference type="GO" id="GO:0004019">
    <property type="term" value="F:adenylosuccinate synthase activity"/>
    <property type="evidence" value="ECO:0007669"/>
    <property type="project" value="UniProtKB-UniRule"/>
</dbReference>
<dbReference type="FunFam" id="3.90.170.10:FF:000001">
    <property type="entry name" value="Adenylosuccinate synthetase"/>
    <property type="match status" value="1"/>
</dbReference>
<dbReference type="InterPro" id="IPR042111">
    <property type="entry name" value="Adenylosuccinate_synth_dom3"/>
</dbReference>
<dbReference type="NCBIfam" id="NF002223">
    <property type="entry name" value="PRK01117.1"/>
    <property type="match status" value="1"/>
</dbReference>
<dbReference type="SMART" id="SM00788">
    <property type="entry name" value="Adenylsucc_synt"/>
    <property type="match status" value="1"/>
</dbReference>
<evidence type="ECO:0000256" key="1">
    <source>
        <dbReference type="ARBA" id="ARBA00011738"/>
    </source>
</evidence>
<dbReference type="PROSITE" id="PS01266">
    <property type="entry name" value="ADENYLOSUCCIN_SYN_1"/>
    <property type="match status" value="1"/>
</dbReference>
<evidence type="ECO:0000256" key="6">
    <source>
        <dbReference type="ARBA" id="ARBA00022842"/>
    </source>
</evidence>
<dbReference type="InterPro" id="IPR042110">
    <property type="entry name" value="Adenylosuccinate_synth_dom2"/>
</dbReference>
<dbReference type="InterPro" id="IPR033128">
    <property type="entry name" value="Adenylosuccin_syn_Lys_AS"/>
</dbReference>
<dbReference type="GO" id="GO:0046040">
    <property type="term" value="P:IMP metabolic process"/>
    <property type="evidence" value="ECO:0007669"/>
    <property type="project" value="TreeGrafter"/>
</dbReference>
<evidence type="ECO:0000256" key="4">
    <source>
        <dbReference type="ARBA" id="ARBA00022741"/>
    </source>
</evidence>
<accession>A0A1H3US83</accession>
<dbReference type="NCBIfam" id="TIGR00184">
    <property type="entry name" value="purA"/>
    <property type="match status" value="1"/>
</dbReference>
<comment type="pathway">
    <text evidence="8 10">Purine metabolism; AMP biosynthesis via de novo pathway; AMP from IMP: step 1/2.</text>
</comment>
<dbReference type="GO" id="GO:0000287">
    <property type="term" value="F:magnesium ion binding"/>
    <property type="evidence" value="ECO:0007669"/>
    <property type="project" value="UniProtKB-UniRule"/>
</dbReference>